<comment type="caution">
    <text evidence="2">The sequence shown here is derived from an EMBL/GenBank/DDBJ whole genome shotgun (WGS) entry which is preliminary data.</text>
</comment>
<proteinExistence type="predicted"/>
<name>A0A7J7EX12_DICBM</name>
<evidence type="ECO:0000313" key="3">
    <source>
        <dbReference type="Proteomes" id="UP000551758"/>
    </source>
</evidence>
<sequence>MKSRKVFAVSGWLVRPNGKVGFFSDLPHRPGRSSPHPAPPLGPQPFSARWTRTLPREAGGQPWPQNTVSDKPPCTPANSGDITESGPPLLSALGSQGSACSLHPEVPTRFLLQGLQEPRGEGLGLRLVSSAEAARTPSLPQARGSPSVTSCLRSCWLLDTRDHVSRLDE</sequence>
<protein>
    <submittedName>
        <fullName evidence="2">Uncharacterized protein</fullName>
    </submittedName>
</protein>
<evidence type="ECO:0000313" key="2">
    <source>
        <dbReference type="EMBL" id="KAF5920227.1"/>
    </source>
</evidence>
<gene>
    <name evidence="2" type="ORF">HPG69_014504</name>
</gene>
<accession>A0A7J7EX12</accession>
<reference evidence="2 3" key="1">
    <citation type="journal article" date="2020" name="Mol. Biol. Evol.">
        <title>Interspecific Gene Flow and the Evolution of Specialization in Black and White Rhinoceros.</title>
        <authorList>
            <person name="Moodley Y."/>
            <person name="Westbury M.V."/>
            <person name="Russo I.M."/>
            <person name="Gopalakrishnan S."/>
            <person name="Rakotoarivelo A."/>
            <person name="Olsen R.A."/>
            <person name="Prost S."/>
            <person name="Tunstall T."/>
            <person name="Ryder O.A."/>
            <person name="Dalen L."/>
            <person name="Bruford M.W."/>
        </authorList>
    </citation>
    <scope>NUCLEOTIDE SEQUENCE [LARGE SCALE GENOMIC DNA]</scope>
    <source>
        <strain evidence="2">SBR-YM</strain>
        <tissue evidence="2">Skin</tissue>
    </source>
</reference>
<dbReference type="Proteomes" id="UP000551758">
    <property type="component" value="Unassembled WGS sequence"/>
</dbReference>
<dbReference type="AlphaFoldDB" id="A0A7J7EX12"/>
<evidence type="ECO:0000256" key="1">
    <source>
        <dbReference type="SAM" id="MobiDB-lite"/>
    </source>
</evidence>
<organism evidence="2 3">
    <name type="scientific">Diceros bicornis minor</name>
    <name type="common">South-central black rhinoceros</name>
    <dbReference type="NCBI Taxonomy" id="77932"/>
    <lineage>
        <taxon>Eukaryota</taxon>
        <taxon>Metazoa</taxon>
        <taxon>Chordata</taxon>
        <taxon>Craniata</taxon>
        <taxon>Vertebrata</taxon>
        <taxon>Euteleostomi</taxon>
        <taxon>Mammalia</taxon>
        <taxon>Eutheria</taxon>
        <taxon>Laurasiatheria</taxon>
        <taxon>Perissodactyla</taxon>
        <taxon>Rhinocerotidae</taxon>
        <taxon>Diceros</taxon>
    </lineage>
</organism>
<dbReference type="EMBL" id="JACDTQ010002147">
    <property type="protein sequence ID" value="KAF5920227.1"/>
    <property type="molecule type" value="Genomic_DNA"/>
</dbReference>
<feature type="region of interest" description="Disordered" evidence="1">
    <location>
        <begin position="18"/>
        <end position="98"/>
    </location>
</feature>
<keyword evidence="3" id="KW-1185">Reference proteome</keyword>